<dbReference type="InterPro" id="IPR009825">
    <property type="entry name" value="ECF_substrate-spec-like"/>
</dbReference>
<feature type="transmembrane region" description="Helical" evidence="5">
    <location>
        <begin position="117"/>
        <end position="139"/>
    </location>
</feature>
<comment type="caution">
    <text evidence="6">The sequence shown here is derived from an EMBL/GenBank/DDBJ whole genome shotgun (WGS) entry which is preliminary data.</text>
</comment>
<accession>A0ABW1RV31</accession>
<dbReference type="PANTHER" id="PTHR37815">
    <property type="entry name" value="UPF0397 PROTEIN BC_2624-RELATED"/>
    <property type="match status" value="1"/>
</dbReference>
<dbReference type="EMBL" id="JBHSSG010000013">
    <property type="protein sequence ID" value="MFC6179350.1"/>
    <property type="molecule type" value="Genomic_DNA"/>
</dbReference>
<protein>
    <recommendedName>
        <fullName evidence="5">UPF0397 protein ACFQGR_08180</fullName>
    </recommendedName>
</protein>
<dbReference type="Pfam" id="PF07155">
    <property type="entry name" value="ECF-ribofla_trS"/>
    <property type="match status" value="1"/>
</dbReference>
<comment type="subcellular location">
    <subcellularLocation>
        <location evidence="5">Cell membrane</location>
        <topology evidence="5">Multi-pass membrane protein</topology>
    </subcellularLocation>
</comment>
<keyword evidence="4 5" id="KW-0472">Membrane</keyword>
<keyword evidence="2 5" id="KW-0812">Transmembrane</keyword>
<feature type="transmembrane region" description="Helical" evidence="5">
    <location>
        <begin position="12"/>
        <end position="33"/>
    </location>
</feature>
<evidence type="ECO:0000256" key="1">
    <source>
        <dbReference type="ARBA" id="ARBA00022475"/>
    </source>
</evidence>
<dbReference type="PANTHER" id="PTHR37815:SF3">
    <property type="entry name" value="UPF0397 PROTEIN SPR0429"/>
    <property type="match status" value="1"/>
</dbReference>
<name>A0ABW1RV31_9LACO</name>
<dbReference type="Gene3D" id="1.10.1760.20">
    <property type="match status" value="1"/>
</dbReference>
<dbReference type="NCBIfam" id="NF010182">
    <property type="entry name" value="PRK13661.1"/>
    <property type="match status" value="1"/>
</dbReference>
<sequence length="186" mass="19786">MKQRKGLSTRSVVATGIGAAVFLILFKFVAIPTGIPNTQINVAEAWLSLLAAIFGPIVGGLVAFIGHALNDAISYGSVWWTWVIADALFGVVLGLAVKKMNLINGDLTTKKLVGFNVWQLVANLIAWSVIAPLGDVLIYSEPASKVFLQGFVSTGINFVSVGILGSLLLVAYNKTQVKQGSLKEKD</sequence>
<dbReference type="Proteomes" id="UP001596158">
    <property type="component" value="Unassembled WGS sequence"/>
</dbReference>
<organism evidence="6 7">
    <name type="scientific">Weissella sagaensis</name>
    <dbReference type="NCBI Taxonomy" id="2559928"/>
    <lineage>
        <taxon>Bacteria</taxon>
        <taxon>Bacillati</taxon>
        <taxon>Bacillota</taxon>
        <taxon>Bacilli</taxon>
        <taxon>Lactobacillales</taxon>
        <taxon>Lactobacillaceae</taxon>
        <taxon>Weissella</taxon>
    </lineage>
</organism>
<evidence type="ECO:0000256" key="2">
    <source>
        <dbReference type="ARBA" id="ARBA00022692"/>
    </source>
</evidence>
<evidence type="ECO:0000256" key="3">
    <source>
        <dbReference type="ARBA" id="ARBA00022989"/>
    </source>
</evidence>
<feature type="transmembrane region" description="Helical" evidence="5">
    <location>
        <begin position="151"/>
        <end position="172"/>
    </location>
</feature>
<keyword evidence="3 5" id="KW-1133">Transmembrane helix</keyword>
<dbReference type="HAMAP" id="MF_01572">
    <property type="entry name" value="UPF0397"/>
    <property type="match status" value="1"/>
</dbReference>
<evidence type="ECO:0000256" key="5">
    <source>
        <dbReference type="HAMAP-Rule" id="MF_01572"/>
    </source>
</evidence>
<reference evidence="7" key="1">
    <citation type="journal article" date="2019" name="Int. J. Syst. Evol. Microbiol.">
        <title>The Global Catalogue of Microorganisms (GCM) 10K type strain sequencing project: providing services to taxonomists for standard genome sequencing and annotation.</title>
        <authorList>
            <consortium name="The Broad Institute Genomics Platform"/>
            <consortium name="The Broad Institute Genome Sequencing Center for Infectious Disease"/>
            <person name="Wu L."/>
            <person name="Ma J."/>
        </authorList>
    </citation>
    <scope>NUCLEOTIDE SEQUENCE [LARGE SCALE GENOMIC DNA]</scope>
    <source>
        <strain evidence="7">CCM 8924</strain>
    </source>
</reference>
<dbReference type="RefSeq" id="WP_042492176.1">
    <property type="nucleotide sequence ID" value="NZ_BJDT01000001.1"/>
</dbReference>
<proteinExistence type="inferred from homology"/>
<keyword evidence="7" id="KW-1185">Reference proteome</keyword>
<feature type="transmembrane region" description="Helical" evidence="5">
    <location>
        <begin position="78"/>
        <end position="97"/>
    </location>
</feature>
<keyword evidence="1 5" id="KW-1003">Cell membrane</keyword>
<evidence type="ECO:0000313" key="7">
    <source>
        <dbReference type="Proteomes" id="UP001596158"/>
    </source>
</evidence>
<dbReference type="InterPro" id="IPR022914">
    <property type="entry name" value="UPF0397"/>
</dbReference>
<gene>
    <name evidence="6" type="ORF">ACFQGR_08180</name>
</gene>
<evidence type="ECO:0000256" key="4">
    <source>
        <dbReference type="ARBA" id="ARBA00023136"/>
    </source>
</evidence>
<comment type="similarity">
    <text evidence="5">Belongs to the UPF0397 family.</text>
</comment>
<feature type="transmembrane region" description="Helical" evidence="5">
    <location>
        <begin position="45"/>
        <end position="66"/>
    </location>
</feature>
<evidence type="ECO:0000313" key="6">
    <source>
        <dbReference type="EMBL" id="MFC6179350.1"/>
    </source>
</evidence>